<keyword evidence="2" id="KW-1185">Reference proteome</keyword>
<protein>
    <submittedName>
        <fullName evidence="1">Uncharacterized protein</fullName>
    </submittedName>
</protein>
<evidence type="ECO:0000313" key="2">
    <source>
        <dbReference type="Proteomes" id="UP000026961"/>
    </source>
</evidence>
<dbReference type="Proteomes" id="UP000026961">
    <property type="component" value="Chromosome 4"/>
</dbReference>
<name>A0A0D9ZIA4_9ORYZ</name>
<evidence type="ECO:0000313" key="1">
    <source>
        <dbReference type="EnsemblPlants" id="OGLUM04G05670.1"/>
    </source>
</evidence>
<dbReference type="EnsemblPlants" id="OGLUM04G05670.1">
    <property type="protein sequence ID" value="OGLUM04G05670.1"/>
    <property type="gene ID" value="OGLUM04G05670"/>
</dbReference>
<dbReference type="Gramene" id="OGLUM04G05670.1">
    <property type="protein sequence ID" value="OGLUM04G05670.1"/>
    <property type="gene ID" value="OGLUM04G05670"/>
</dbReference>
<reference evidence="1" key="1">
    <citation type="submission" date="2015-04" db="UniProtKB">
        <authorList>
            <consortium name="EnsemblPlants"/>
        </authorList>
    </citation>
    <scope>IDENTIFICATION</scope>
</reference>
<accession>A0A0D9ZIA4</accession>
<reference evidence="1" key="2">
    <citation type="submission" date="2018-05" db="EMBL/GenBank/DDBJ databases">
        <title>OgluRS3 (Oryza glumaepatula Reference Sequence Version 3).</title>
        <authorList>
            <person name="Zhang J."/>
            <person name="Kudrna D."/>
            <person name="Lee S."/>
            <person name="Talag J."/>
            <person name="Welchert J."/>
            <person name="Wing R.A."/>
        </authorList>
    </citation>
    <scope>NUCLEOTIDE SEQUENCE [LARGE SCALE GENOMIC DNA]</scope>
</reference>
<dbReference type="HOGENOM" id="CLU_944529_0_0_1"/>
<dbReference type="AlphaFoldDB" id="A0A0D9ZIA4"/>
<organism evidence="1">
    <name type="scientific">Oryza glumipatula</name>
    <dbReference type="NCBI Taxonomy" id="40148"/>
    <lineage>
        <taxon>Eukaryota</taxon>
        <taxon>Viridiplantae</taxon>
        <taxon>Streptophyta</taxon>
        <taxon>Embryophyta</taxon>
        <taxon>Tracheophyta</taxon>
        <taxon>Spermatophyta</taxon>
        <taxon>Magnoliopsida</taxon>
        <taxon>Liliopsida</taxon>
        <taxon>Poales</taxon>
        <taxon>Poaceae</taxon>
        <taxon>BOP clade</taxon>
        <taxon>Oryzoideae</taxon>
        <taxon>Oryzeae</taxon>
        <taxon>Oryzinae</taxon>
        <taxon>Oryza</taxon>
    </lineage>
</organism>
<sequence>MRSPVVSNSSIVLMRIASVSYPADVCRRWWADHRSVPSAWSRYGGSFDRWTVTSGWSGRQNSSSPGARRCGRWFHSEWYTTLPNAPQDTKMACATPRRRAMSVVHARKGSAMTQTLAASAPASAIKSRTKPSKLSCSERDSVASNSVMKWRGGTASVDSASPGRPCSAGTNGRAWNRRYRVWELDRRRRPSTLRGVETMEMSAVGWASWRWAARERKAEKWPCAGNGKRTMRRLPSLGMGNTRGSTRAPVGVCVWQWLWVDRMNERVGSEAGKDALGSWQTGFGMNDDLAAWGSW</sequence>
<proteinExistence type="predicted"/>